<dbReference type="PANTHER" id="PTHR12695">
    <property type="entry name" value="GENERAL TRANSCRIPTION FACTOR IIH SUBUNIT 2"/>
    <property type="match status" value="1"/>
</dbReference>
<dbReference type="InterPro" id="IPR013083">
    <property type="entry name" value="Znf_RING/FYVE/PHD"/>
</dbReference>
<keyword evidence="14" id="KW-1185">Reference proteome</keyword>
<proteinExistence type="inferred from homology"/>
<evidence type="ECO:0000259" key="12">
    <source>
        <dbReference type="PROSITE" id="PS50234"/>
    </source>
</evidence>
<dbReference type="Gene3D" id="3.30.40.10">
    <property type="entry name" value="Zinc/RING finger domain, C3HC4 (zinc finger)"/>
    <property type="match status" value="1"/>
</dbReference>
<dbReference type="GO" id="GO:0006289">
    <property type="term" value="P:nucleotide-excision repair"/>
    <property type="evidence" value="ECO:0007669"/>
    <property type="project" value="InterPro"/>
</dbReference>
<dbReference type="GeneID" id="100636837"/>
<dbReference type="RefSeq" id="XP_019854101.1">
    <property type="nucleotide sequence ID" value="XM_019998542.1"/>
</dbReference>
<keyword evidence="6" id="KW-0862">Zinc</keyword>
<keyword evidence="10" id="KW-0539">Nucleus</keyword>
<keyword evidence="8" id="KW-0804">Transcription</keyword>
<dbReference type="Pfam" id="PF04056">
    <property type="entry name" value="Ssl1"/>
    <property type="match status" value="1"/>
</dbReference>
<dbReference type="KEGG" id="aqu:100636837"/>
<evidence type="ECO:0000256" key="8">
    <source>
        <dbReference type="ARBA" id="ARBA00023163"/>
    </source>
</evidence>
<evidence type="ECO:0000256" key="6">
    <source>
        <dbReference type="ARBA" id="ARBA00022833"/>
    </source>
</evidence>
<dbReference type="Proteomes" id="UP000007879">
    <property type="component" value="Unassembled WGS sequence"/>
</dbReference>
<dbReference type="InterPro" id="IPR004595">
    <property type="entry name" value="TFIIH_C1-like_dom"/>
</dbReference>
<dbReference type="GO" id="GO:0006357">
    <property type="term" value="P:regulation of transcription by RNA polymerase II"/>
    <property type="evidence" value="ECO:0007669"/>
    <property type="project" value="TreeGrafter"/>
</dbReference>
<keyword evidence="4" id="KW-0227">DNA damage</keyword>
<comment type="similarity">
    <text evidence="2">Belongs to the GTF2H2 family.</text>
</comment>
<feature type="zinc finger region" description="C4-type" evidence="11">
    <location>
        <begin position="290"/>
        <end position="307"/>
    </location>
</feature>
<evidence type="ECO:0000256" key="10">
    <source>
        <dbReference type="ARBA" id="ARBA00023242"/>
    </source>
</evidence>
<keyword evidence="3" id="KW-0479">Metal-binding</keyword>
<dbReference type="InterPro" id="IPR046349">
    <property type="entry name" value="C1-like_sf"/>
</dbReference>
<dbReference type="PROSITE" id="PS50234">
    <property type="entry name" value="VWFA"/>
    <property type="match status" value="1"/>
</dbReference>
<evidence type="ECO:0000256" key="11">
    <source>
        <dbReference type="PIRSR" id="PIRSR015919-1"/>
    </source>
</evidence>
<reference evidence="14" key="1">
    <citation type="journal article" date="2010" name="Nature">
        <title>The Amphimedon queenslandica genome and the evolution of animal complexity.</title>
        <authorList>
            <person name="Srivastava M."/>
            <person name="Simakov O."/>
            <person name="Chapman J."/>
            <person name="Fahey B."/>
            <person name="Gauthier M.E."/>
            <person name="Mitros T."/>
            <person name="Richards G.S."/>
            <person name="Conaco C."/>
            <person name="Dacre M."/>
            <person name="Hellsten U."/>
            <person name="Larroux C."/>
            <person name="Putnam N.H."/>
            <person name="Stanke M."/>
            <person name="Adamska M."/>
            <person name="Darling A."/>
            <person name="Degnan S.M."/>
            <person name="Oakley T.H."/>
            <person name="Plachetzki D.C."/>
            <person name="Zhai Y."/>
            <person name="Adamski M."/>
            <person name="Calcino A."/>
            <person name="Cummins S.F."/>
            <person name="Goodstein D.M."/>
            <person name="Harris C."/>
            <person name="Jackson D.J."/>
            <person name="Leys S.P."/>
            <person name="Shu S."/>
            <person name="Woodcroft B.J."/>
            <person name="Vervoort M."/>
            <person name="Kosik K.S."/>
            <person name="Manning G."/>
            <person name="Degnan B.M."/>
            <person name="Rokhsar D.S."/>
        </authorList>
    </citation>
    <scope>NUCLEOTIDE SEQUENCE [LARGE SCALE GENOMIC DNA]</scope>
</reference>
<evidence type="ECO:0000256" key="7">
    <source>
        <dbReference type="ARBA" id="ARBA00023015"/>
    </source>
</evidence>
<name>A0AAN0JBH7_AMPQE</name>
<evidence type="ECO:0000256" key="1">
    <source>
        <dbReference type="ARBA" id="ARBA00004123"/>
    </source>
</evidence>
<evidence type="ECO:0000256" key="3">
    <source>
        <dbReference type="ARBA" id="ARBA00022723"/>
    </source>
</evidence>
<reference evidence="13" key="2">
    <citation type="submission" date="2024-06" db="UniProtKB">
        <authorList>
            <consortium name="EnsemblMetazoa"/>
        </authorList>
    </citation>
    <scope>IDENTIFICATION</scope>
</reference>
<dbReference type="GO" id="GO:0005675">
    <property type="term" value="C:transcription factor TFIIH holo complex"/>
    <property type="evidence" value="ECO:0007669"/>
    <property type="project" value="TreeGrafter"/>
</dbReference>
<feature type="domain" description="VWFA" evidence="12">
    <location>
        <begin position="66"/>
        <end position="206"/>
    </location>
</feature>
<comment type="subcellular location">
    <subcellularLocation>
        <location evidence="1">Nucleus</location>
    </subcellularLocation>
</comment>
<keyword evidence="7" id="KW-0805">Transcription regulation</keyword>
<accession>A0AAN0JBH7</accession>
<evidence type="ECO:0000256" key="4">
    <source>
        <dbReference type="ARBA" id="ARBA00022763"/>
    </source>
</evidence>
<dbReference type="EnsemblMetazoa" id="XM_019998542.1">
    <property type="protein sequence ID" value="XP_019854101.1"/>
    <property type="gene ID" value="LOC100636837"/>
</dbReference>
<dbReference type="InterPro" id="IPR002035">
    <property type="entry name" value="VWF_A"/>
</dbReference>
<dbReference type="AlphaFoldDB" id="A0AAN0JBH7"/>
<dbReference type="PANTHER" id="PTHR12695:SF2">
    <property type="entry name" value="GENERAL TRANSCRIPTION FACTOR IIH SUBUNIT 2-RELATED"/>
    <property type="match status" value="1"/>
</dbReference>
<dbReference type="Pfam" id="PF07975">
    <property type="entry name" value="C1_4"/>
    <property type="match status" value="1"/>
</dbReference>
<keyword evidence="9" id="KW-0234">DNA repair</keyword>
<dbReference type="PROSITE" id="PS00028">
    <property type="entry name" value="ZINC_FINGER_C2H2_1"/>
    <property type="match status" value="1"/>
</dbReference>
<dbReference type="SUPFAM" id="SSF53300">
    <property type="entry name" value="vWA-like"/>
    <property type="match status" value="1"/>
</dbReference>
<dbReference type="GO" id="GO:0008270">
    <property type="term" value="F:zinc ion binding"/>
    <property type="evidence" value="ECO:0007669"/>
    <property type="project" value="UniProtKB-KW"/>
</dbReference>
<dbReference type="FunFam" id="3.40.50.410:FF:000015">
    <property type="entry name" value="General transcription factor IIH subunit 2"/>
    <property type="match status" value="1"/>
</dbReference>
<dbReference type="SUPFAM" id="SSF57889">
    <property type="entry name" value="Cysteine-rich domain"/>
    <property type="match status" value="1"/>
</dbReference>
<sequence>MEGDTVDVEEDGGGYTWEGEYERPWEAIQEDIEGHILAPDDDFMYKTKRRKLFNHESGVKLGIMRHILIVVDSTQSMNDKDLKPNRFTCTKTVLKKFLDEFFDFNPISQVGLILMSDGLSLPLPSLSSGNVSVHKRALDTDVECSGECSLQNAMELSLRMLRHIPTHASREVIIIHGSLTSCDPGNIFSTINDFNQQNIRCSVIGLAASVKLCHTICERTSGVYQVILDEVHFRDCLLQHCRPPGVKASTETALIKMGFPQHKTVASLSICVCHLDSKSKDCLSTSGYRCPQCQSKYCELPVECVTCGITLVLAPQLARSYHHLFPLKMFIESTASQVYVCPSCRHSFCIDCDLYCHETLHNCPGCENSLRTQ</sequence>
<dbReference type="PIRSF" id="PIRSF015919">
    <property type="entry name" value="TFIIH_SSL1"/>
    <property type="match status" value="1"/>
</dbReference>
<evidence type="ECO:0000313" key="14">
    <source>
        <dbReference type="Proteomes" id="UP000007879"/>
    </source>
</evidence>
<evidence type="ECO:0000256" key="9">
    <source>
        <dbReference type="ARBA" id="ARBA00023204"/>
    </source>
</evidence>
<organism evidence="13 14">
    <name type="scientific">Amphimedon queenslandica</name>
    <name type="common">Sponge</name>
    <dbReference type="NCBI Taxonomy" id="400682"/>
    <lineage>
        <taxon>Eukaryota</taxon>
        <taxon>Metazoa</taxon>
        <taxon>Porifera</taxon>
        <taxon>Demospongiae</taxon>
        <taxon>Heteroscleromorpha</taxon>
        <taxon>Haplosclerida</taxon>
        <taxon>Niphatidae</taxon>
        <taxon>Amphimedon</taxon>
    </lineage>
</organism>
<dbReference type="NCBIfam" id="TIGR00622">
    <property type="entry name" value="ssl1"/>
    <property type="match status" value="1"/>
</dbReference>
<dbReference type="InterPro" id="IPR012170">
    <property type="entry name" value="TFIIH_SSL1/p44"/>
</dbReference>
<evidence type="ECO:0000313" key="13">
    <source>
        <dbReference type="EnsemblMetazoa" id="XP_019854101.1"/>
    </source>
</evidence>
<dbReference type="GO" id="GO:0000439">
    <property type="term" value="C:transcription factor TFIIH core complex"/>
    <property type="evidence" value="ECO:0007669"/>
    <property type="project" value="InterPro"/>
</dbReference>
<dbReference type="SMART" id="SM01047">
    <property type="entry name" value="C1_4"/>
    <property type="match status" value="1"/>
</dbReference>
<dbReference type="Gene3D" id="3.40.50.410">
    <property type="entry name" value="von Willebrand factor, type A domain"/>
    <property type="match status" value="1"/>
</dbReference>
<keyword evidence="5" id="KW-0863">Zinc-finger</keyword>
<protein>
    <recommendedName>
        <fullName evidence="12">VWFA domain-containing protein</fullName>
    </recommendedName>
</protein>
<dbReference type="GO" id="GO:0006351">
    <property type="term" value="P:DNA-templated transcription"/>
    <property type="evidence" value="ECO:0007669"/>
    <property type="project" value="InterPro"/>
</dbReference>
<dbReference type="SMART" id="SM00327">
    <property type="entry name" value="VWA"/>
    <property type="match status" value="1"/>
</dbReference>
<evidence type="ECO:0000256" key="5">
    <source>
        <dbReference type="ARBA" id="ARBA00022771"/>
    </source>
</evidence>
<evidence type="ECO:0000256" key="2">
    <source>
        <dbReference type="ARBA" id="ARBA00006092"/>
    </source>
</evidence>
<dbReference type="InterPro" id="IPR036465">
    <property type="entry name" value="vWFA_dom_sf"/>
</dbReference>
<dbReference type="InterPro" id="IPR007198">
    <property type="entry name" value="Ssl1-like"/>
</dbReference>
<dbReference type="InterPro" id="IPR013087">
    <property type="entry name" value="Znf_C2H2_type"/>
</dbReference>